<dbReference type="SUPFAM" id="SSF54631">
    <property type="entry name" value="CBS-domain pair"/>
    <property type="match status" value="1"/>
</dbReference>
<keyword evidence="1 2" id="KW-0129">CBS domain</keyword>
<dbReference type="PANTHER" id="PTHR43080:SF2">
    <property type="entry name" value="CBS DOMAIN-CONTAINING PROTEIN"/>
    <property type="match status" value="1"/>
</dbReference>
<dbReference type="Gene3D" id="3.10.580.10">
    <property type="entry name" value="CBS-domain"/>
    <property type="match status" value="1"/>
</dbReference>
<reference evidence="4" key="1">
    <citation type="submission" date="2019-02" db="EMBL/GenBank/DDBJ databases">
        <authorList>
            <person name="Gruber-Vodicka R. H."/>
            <person name="Seah K. B. B."/>
        </authorList>
    </citation>
    <scope>NUCLEOTIDE SEQUENCE</scope>
    <source>
        <strain evidence="4">BECK_DK161</strain>
    </source>
</reference>
<evidence type="ECO:0000256" key="1">
    <source>
        <dbReference type="ARBA" id="ARBA00023122"/>
    </source>
</evidence>
<dbReference type="PROSITE" id="PS51371">
    <property type="entry name" value="CBS"/>
    <property type="match status" value="1"/>
</dbReference>
<evidence type="ECO:0000256" key="2">
    <source>
        <dbReference type="PROSITE-ProRule" id="PRU00703"/>
    </source>
</evidence>
<gene>
    <name evidence="4" type="ORF">BECKDK2373C_GA0170839_11142</name>
</gene>
<protein>
    <submittedName>
        <fullName evidence="4">CBS domain-containing protein</fullName>
    </submittedName>
</protein>
<dbReference type="InterPro" id="IPR046342">
    <property type="entry name" value="CBS_dom_sf"/>
</dbReference>
<organism evidence="4">
    <name type="scientific">Candidatus Kentrum sp. DK</name>
    <dbReference type="NCBI Taxonomy" id="2126562"/>
    <lineage>
        <taxon>Bacteria</taxon>
        <taxon>Pseudomonadati</taxon>
        <taxon>Pseudomonadota</taxon>
        <taxon>Gammaproteobacteria</taxon>
        <taxon>Candidatus Kentrum</taxon>
    </lineage>
</organism>
<evidence type="ECO:0000313" key="4">
    <source>
        <dbReference type="EMBL" id="VFJ64048.1"/>
    </source>
</evidence>
<proteinExistence type="predicted"/>
<sequence length="133" mass="14427">MRTTAVKDYMSKIHLVVNPDMDISQAIGKLVEIKANAAPVVDDQGNILGLLTERDCLSAALKSGYFAESVGKVGDFMSHDVQLVEADESILQVAGKAEAERLKQYLVLEENRLIGSLGHHEILKALLVLRGAV</sequence>
<dbReference type="InterPro" id="IPR051257">
    <property type="entry name" value="Diverse_CBS-Domain"/>
</dbReference>
<feature type="domain" description="CBS" evidence="3">
    <location>
        <begin position="10"/>
        <end position="68"/>
    </location>
</feature>
<dbReference type="InterPro" id="IPR000644">
    <property type="entry name" value="CBS_dom"/>
</dbReference>
<accession>A0A450TBD6</accession>
<dbReference type="EMBL" id="CAADEY010000114">
    <property type="protein sequence ID" value="VFJ64048.1"/>
    <property type="molecule type" value="Genomic_DNA"/>
</dbReference>
<dbReference type="Pfam" id="PF00571">
    <property type="entry name" value="CBS"/>
    <property type="match status" value="2"/>
</dbReference>
<dbReference type="PANTHER" id="PTHR43080">
    <property type="entry name" value="CBS DOMAIN-CONTAINING PROTEIN CBSX3, MITOCHONDRIAL"/>
    <property type="match status" value="1"/>
</dbReference>
<name>A0A450TBD6_9GAMM</name>
<dbReference type="SMART" id="SM00116">
    <property type="entry name" value="CBS"/>
    <property type="match status" value="2"/>
</dbReference>
<dbReference type="AlphaFoldDB" id="A0A450TBD6"/>
<evidence type="ECO:0000259" key="3">
    <source>
        <dbReference type="PROSITE" id="PS51371"/>
    </source>
</evidence>